<evidence type="ECO:0000313" key="3">
    <source>
        <dbReference type="Proteomes" id="UP000472320"/>
    </source>
</evidence>
<dbReference type="OrthoDB" id="305957at2"/>
<sequence length="323" mass="34984">MNQDSLKIASGMLRAVVAGASCDDVAKQYGASKSAVSQRIRLLASTLQQIVGVDGVDEDVSPSARLIREHGESYLEALDHFVPDAAIPPSEGDQQAVAAHLQYLVQRIQRHSRCVQRDTALLLTLFSTAAKPLEIAQLEVRDYLDAAGAVRERATIRAQIAINHCERILHFRNNATNAAIDAYLAERVTHGQGTHLALTYRGLDPHSRLFLTRSGDAFQVKQAGTHSHHAVCKEIHEIFRRIFALGGHSGINTAMARRLAAYRLHVDGANAEEIGAALGVKILAVHKLLQPFEGRSRPPRVIANAINVASSFSGGRPAVGRTA</sequence>
<dbReference type="GO" id="GO:0003677">
    <property type="term" value="F:DNA binding"/>
    <property type="evidence" value="ECO:0007669"/>
    <property type="project" value="InterPro"/>
</dbReference>
<comment type="caution">
    <text evidence="2">The sequence shown here is derived from an EMBL/GenBank/DDBJ whole genome shotgun (WGS) entry which is preliminary data.</text>
</comment>
<dbReference type="InterPro" id="IPR013762">
    <property type="entry name" value="Integrase-like_cat_sf"/>
</dbReference>
<accession>A0A6L6QD18</accession>
<dbReference type="EMBL" id="WNKX01000003">
    <property type="protein sequence ID" value="MTW10110.1"/>
    <property type="molecule type" value="Genomic_DNA"/>
</dbReference>
<proteinExistence type="predicted"/>
<keyword evidence="3" id="KW-1185">Reference proteome</keyword>
<organism evidence="2 3">
    <name type="scientific">Massilia eburnea</name>
    <dbReference type="NCBI Taxonomy" id="1776165"/>
    <lineage>
        <taxon>Bacteria</taxon>
        <taxon>Pseudomonadati</taxon>
        <taxon>Pseudomonadota</taxon>
        <taxon>Betaproteobacteria</taxon>
        <taxon>Burkholderiales</taxon>
        <taxon>Oxalobacteraceae</taxon>
        <taxon>Telluria group</taxon>
        <taxon>Massilia</taxon>
    </lineage>
</organism>
<dbReference type="Gene3D" id="1.10.443.10">
    <property type="entry name" value="Intergrase catalytic core"/>
    <property type="match status" value="1"/>
</dbReference>
<protein>
    <submittedName>
        <fullName evidence="2">Uncharacterized protein</fullName>
    </submittedName>
</protein>
<gene>
    <name evidence="2" type="ORF">GM658_05800</name>
</gene>
<dbReference type="Proteomes" id="UP000472320">
    <property type="component" value="Unassembled WGS sequence"/>
</dbReference>
<dbReference type="GO" id="GO:0015074">
    <property type="term" value="P:DNA integration"/>
    <property type="evidence" value="ECO:0007669"/>
    <property type="project" value="InterPro"/>
</dbReference>
<keyword evidence="1" id="KW-0233">DNA recombination</keyword>
<dbReference type="AlphaFoldDB" id="A0A6L6QD18"/>
<name>A0A6L6QD18_9BURK</name>
<dbReference type="SUPFAM" id="SSF56349">
    <property type="entry name" value="DNA breaking-rejoining enzymes"/>
    <property type="match status" value="1"/>
</dbReference>
<evidence type="ECO:0000313" key="2">
    <source>
        <dbReference type="EMBL" id="MTW10110.1"/>
    </source>
</evidence>
<evidence type="ECO:0000256" key="1">
    <source>
        <dbReference type="ARBA" id="ARBA00023172"/>
    </source>
</evidence>
<dbReference type="InterPro" id="IPR011010">
    <property type="entry name" value="DNA_brk_join_enz"/>
</dbReference>
<dbReference type="RefSeq" id="WP_155453048.1">
    <property type="nucleotide sequence ID" value="NZ_WNKX01000003.1"/>
</dbReference>
<reference evidence="2 3" key="1">
    <citation type="submission" date="2019-11" db="EMBL/GenBank/DDBJ databases">
        <title>Type strains purchased from KCTC, JCM and DSMZ.</title>
        <authorList>
            <person name="Lu H."/>
        </authorList>
    </citation>
    <scope>NUCLEOTIDE SEQUENCE [LARGE SCALE GENOMIC DNA]</scope>
    <source>
        <strain evidence="2 3">JCM 31587</strain>
    </source>
</reference>
<dbReference type="GO" id="GO:0006310">
    <property type="term" value="P:DNA recombination"/>
    <property type="evidence" value="ECO:0007669"/>
    <property type="project" value="UniProtKB-KW"/>
</dbReference>